<name>A0ABU7I558_9SPHI</name>
<comment type="caution">
    <text evidence="2">The sequence shown here is derived from an EMBL/GenBank/DDBJ whole genome shotgun (WGS) entry which is preliminary data.</text>
</comment>
<protein>
    <recommendedName>
        <fullName evidence="4">Bacterial Pleckstrin homology domain-containing protein</fullName>
    </recommendedName>
</protein>
<feature type="transmembrane region" description="Helical" evidence="1">
    <location>
        <begin position="44"/>
        <end position="62"/>
    </location>
</feature>
<dbReference type="RefSeq" id="WP_330106964.1">
    <property type="nucleotide sequence ID" value="NZ_JAZDQT010000001.1"/>
</dbReference>
<keyword evidence="3" id="KW-1185">Reference proteome</keyword>
<organism evidence="2 3">
    <name type="scientific">Pedobacter albus</name>
    <dbReference type="NCBI Taxonomy" id="3113905"/>
    <lineage>
        <taxon>Bacteria</taxon>
        <taxon>Pseudomonadati</taxon>
        <taxon>Bacteroidota</taxon>
        <taxon>Sphingobacteriia</taxon>
        <taxon>Sphingobacteriales</taxon>
        <taxon>Sphingobacteriaceae</taxon>
        <taxon>Pedobacter</taxon>
    </lineage>
</organism>
<evidence type="ECO:0000256" key="1">
    <source>
        <dbReference type="SAM" id="Phobius"/>
    </source>
</evidence>
<dbReference type="EMBL" id="JAZDQT010000001">
    <property type="protein sequence ID" value="MEE1944597.1"/>
    <property type="molecule type" value="Genomic_DNA"/>
</dbReference>
<proteinExistence type="predicted"/>
<dbReference type="Proteomes" id="UP001336835">
    <property type="component" value="Unassembled WGS sequence"/>
</dbReference>
<gene>
    <name evidence="2" type="ORF">VRU48_05730</name>
</gene>
<keyword evidence="1" id="KW-0472">Membrane</keyword>
<evidence type="ECO:0008006" key="4">
    <source>
        <dbReference type="Google" id="ProtNLM"/>
    </source>
</evidence>
<evidence type="ECO:0000313" key="3">
    <source>
        <dbReference type="Proteomes" id="UP001336835"/>
    </source>
</evidence>
<accession>A0ABU7I558</accession>
<sequence length="179" mass="21041">MEFEEKQRLNFWWLYILLGIETIIVCSVFLLDKNGLGLQGLKKMYFLPVLAVLLPYLLIYLINKSALAIKIDQCGITYRFSPFARRAKSISWTQIDRLYIRKYDALSEYGGWGLRSKLWFKFNDKAYIFNDKSIGLQIEMGNAKRVLFSIAQPDELSLFLINFKRQYNIGAIETDVRER</sequence>
<feature type="transmembrane region" description="Helical" evidence="1">
    <location>
        <begin position="12"/>
        <end position="32"/>
    </location>
</feature>
<keyword evidence="1" id="KW-0812">Transmembrane</keyword>
<reference evidence="2 3" key="1">
    <citation type="submission" date="2024-01" db="EMBL/GenBank/DDBJ databases">
        <title>Pedobacter sp. nov., isolated from fresh soil.</title>
        <authorList>
            <person name="Le N.T.T."/>
        </authorList>
    </citation>
    <scope>NUCLEOTIDE SEQUENCE [LARGE SCALE GENOMIC DNA]</scope>
    <source>
        <strain evidence="2 3">KR3-3</strain>
    </source>
</reference>
<evidence type="ECO:0000313" key="2">
    <source>
        <dbReference type="EMBL" id="MEE1944597.1"/>
    </source>
</evidence>
<keyword evidence="1" id="KW-1133">Transmembrane helix</keyword>